<proteinExistence type="predicted"/>
<dbReference type="AlphaFoldDB" id="A0A1D9G5C8"/>
<feature type="transmembrane region" description="Helical" evidence="1">
    <location>
        <begin position="31"/>
        <end position="49"/>
    </location>
</feature>
<evidence type="ECO:0000256" key="1">
    <source>
        <dbReference type="SAM" id="Phobius"/>
    </source>
</evidence>
<sequence>MKRLIKTTKLETVMLWLQLILKGRITVRAQGGQVFYILIVLLTLSQLLAKKPIHGNTLLFEMAQAYLPLSSTLSGLNEKSMTIENIPQS</sequence>
<dbReference type="EMBL" id="CP017708">
    <property type="protein sequence ID" value="AOY82734.1"/>
    <property type="molecule type" value="Genomic_DNA"/>
</dbReference>
<accession>A0A1D9G5C8</accession>
<organism evidence="2 3">
    <name type="scientific">Moorena producens (strain JHB)</name>
    <dbReference type="NCBI Taxonomy" id="1454205"/>
    <lineage>
        <taxon>Bacteria</taxon>
        <taxon>Bacillati</taxon>
        <taxon>Cyanobacteriota</taxon>
        <taxon>Cyanophyceae</taxon>
        <taxon>Coleofasciculales</taxon>
        <taxon>Coleofasciculaceae</taxon>
        <taxon>Moorena</taxon>
    </lineage>
</organism>
<keyword evidence="1" id="KW-0812">Transmembrane</keyword>
<keyword evidence="1" id="KW-0472">Membrane</keyword>
<gene>
    <name evidence="2" type="ORF">BJP36_25300</name>
</gene>
<name>A0A1D9G5C8_MOOP1</name>
<evidence type="ECO:0000313" key="2">
    <source>
        <dbReference type="EMBL" id="AOY82734.1"/>
    </source>
</evidence>
<dbReference type="Proteomes" id="UP000176944">
    <property type="component" value="Chromosome"/>
</dbReference>
<evidence type="ECO:0000313" key="3">
    <source>
        <dbReference type="Proteomes" id="UP000176944"/>
    </source>
</evidence>
<reference evidence="3" key="1">
    <citation type="submission" date="2016-10" db="EMBL/GenBank/DDBJ databases">
        <title>Comparative genomics uncovers the prolific and rare metabolic potential of the cyanobacterial genus Moorea.</title>
        <authorList>
            <person name="Leao T."/>
            <person name="Castelao G."/>
            <person name="Korobeynikov A."/>
            <person name="Monroe E.A."/>
            <person name="Podell S."/>
            <person name="Glukhov E."/>
            <person name="Allen E."/>
            <person name="Gerwick W.H."/>
            <person name="Gerwick L."/>
        </authorList>
    </citation>
    <scope>NUCLEOTIDE SEQUENCE [LARGE SCALE GENOMIC DNA]</scope>
    <source>
        <strain evidence="3">JHB</strain>
    </source>
</reference>
<protein>
    <submittedName>
        <fullName evidence="2">Uncharacterized protein</fullName>
    </submittedName>
</protein>
<keyword evidence="1" id="KW-1133">Transmembrane helix</keyword>